<name>F6Q7P8_ORNAN</name>
<reference evidence="3" key="1">
    <citation type="submission" date="2025-08" db="UniProtKB">
        <authorList>
            <consortium name="Ensembl"/>
        </authorList>
    </citation>
    <scope>IDENTIFICATION</scope>
    <source>
        <strain evidence="3">Glennie</strain>
    </source>
</reference>
<dbReference type="PANTHER" id="PTHR15730:SF5">
    <property type="entry name" value="SI:CH211-210B2.2-RELATED"/>
    <property type="match status" value="1"/>
</dbReference>
<dbReference type="InterPro" id="IPR035423">
    <property type="entry name" value="M60-like_N"/>
</dbReference>
<dbReference type="Ensembl" id="ENSOANT00000022318.3">
    <property type="protein sequence ID" value="ENSOANP00000022314.2"/>
    <property type="gene ID" value="ENSOANG00000014145.3"/>
</dbReference>
<dbReference type="FunFam" id="3.40.390.80:FF:000001">
    <property type="entry name" value="TRPM8 channel-associated factor 1"/>
    <property type="match status" value="1"/>
</dbReference>
<dbReference type="SUPFAM" id="SSF52317">
    <property type="entry name" value="Class I glutamine amidotransferase-like"/>
    <property type="match status" value="1"/>
</dbReference>
<dbReference type="InterPro" id="IPR042279">
    <property type="entry name" value="Pep_M60_3"/>
</dbReference>
<dbReference type="AlphaFoldDB" id="F6Q7P8"/>
<dbReference type="Proteomes" id="UP000002279">
    <property type="component" value="Unplaced"/>
</dbReference>
<dbReference type="Pfam" id="PF13402">
    <property type="entry name" value="Peptidase_M60"/>
    <property type="match status" value="1"/>
</dbReference>
<dbReference type="OMA" id="SCEATML"/>
<dbReference type="InParanoid" id="F6Q7P8"/>
<protein>
    <submittedName>
        <fullName evidence="3">TRPM8 channel associated factor 2</fullName>
    </submittedName>
</protein>
<dbReference type="Pfam" id="PF17291">
    <property type="entry name" value="M60-like_N"/>
    <property type="match status" value="1"/>
</dbReference>
<dbReference type="InterPro" id="IPR051244">
    <property type="entry name" value="TCAF"/>
</dbReference>
<dbReference type="GeneTree" id="ENSGT00390000017365"/>
<comment type="similarity">
    <text evidence="1">Belongs to the TCAF family.</text>
</comment>
<evidence type="ECO:0000313" key="3">
    <source>
        <dbReference type="Ensembl" id="ENSOANP00000022314.2"/>
    </source>
</evidence>
<dbReference type="CTD" id="285966"/>
<dbReference type="GO" id="GO:0005886">
    <property type="term" value="C:plasma membrane"/>
    <property type="evidence" value="ECO:0000318"/>
    <property type="project" value="GO_Central"/>
</dbReference>
<dbReference type="RefSeq" id="XP_007660635.2">
    <property type="nucleotide sequence ID" value="XM_007662445.3"/>
</dbReference>
<sequence length="919" mass="98779">MSPQDMEPSAIFAALVDGLERWDLPGHCTPCELLLVGEAALPVLVNARGQVLVAASRYGRGRLLVVAHEGYLREARLARFLHNAVRWLRSSPRAVVGIGGGLEPLAEILRGTGVEVQAGGALGDAPGVHCTNAYELEKPEELIRFLKAGGGLLVGGQAWHWASQHGADRVLSDFPGNRVTSVAGVYFTAAPAEGGLLKVSKKVPKIPLTVRHSQDFTGDQRQLLAGLSELDIMTGGLPSQLLVHGALAFPLGLDPTLGCFLAAARSGRGRVVVAAHEGLLTVPRLAPLLVNAVRWLDGGKGGRVGVASGLEGLCPLLAPSGLACGPGQLEEGLSVFVCKAYSDEAAPKIQEFVAEGGGLLIGGQAWWWASQNPGQAAVAGYPGNRILNPLGISILGQSLEAGRFPVPDHGPGQYHFRQALAQFQGELEGQQALAEGWRRKLRRDCAAFLRLPSQDVPAYASLHRILRKAVHRSGLPAVSRQHPVLSDSKEGALLCLATELAHSGADCSALTQGPGGGSCPARLGPPGPPVTVEIDGTNPGDTVWVSTGLYLPGGSTLTITLPCDVTGAGLEVQIGCHSDDLSGAQELHRAPVVIHRCCVDKQERTVPCLWGGLVYIIVPKGSKLGKVPITVEGALPAPYFKLGETSREEWEASIRHRPTPWGELATNNIILTLPSESLRGLRDPEPLLSLWDQMMEAVAKLGAVPFPFLRPERIVTDVQLSVGWMHSGYPIMGHLESVQEMVSEKGMTSQGLWGPIHELGHNQQRSGWELPPHTTEATCNLWSVYVSESVLGIPRARAHPALRPAEREERIRNYLKKGAPLEEWSVWTALETYLQLQEAFGWEAFISLFAQYQGLAKVPGDNAAKMNLWAEKFSHQVQRNLAPFFEAWGWPIQKDVAASLATLPPWKDNPMRPYLLTTN</sequence>
<gene>
    <name evidence="3" type="primary">TCAF2</name>
</gene>
<dbReference type="Bgee" id="ENSOANG00000014145">
    <property type="expression patterns" value="Expressed in fibroblast and 8 other cell types or tissues"/>
</dbReference>
<dbReference type="GO" id="GO:0044325">
    <property type="term" value="F:transmembrane transporter binding"/>
    <property type="evidence" value="ECO:0000318"/>
    <property type="project" value="GO_Central"/>
</dbReference>
<organism evidence="3 4">
    <name type="scientific">Ornithorhynchus anatinus</name>
    <name type="common">Duckbill platypus</name>
    <dbReference type="NCBI Taxonomy" id="9258"/>
    <lineage>
        <taxon>Eukaryota</taxon>
        <taxon>Metazoa</taxon>
        <taxon>Chordata</taxon>
        <taxon>Craniata</taxon>
        <taxon>Vertebrata</taxon>
        <taxon>Euteleostomi</taxon>
        <taxon>Mammalia</taxon>
        <taxon>Monotremata</taxon>
        <taxon>Ornithorhynchidae</taxon>
        <taxon>Ornithorhynchus</taxon>
    </lineage>
</organism>
<accession>F6Q7P8</accession>
<dbReference type="PROSITE" id="PS51723">
    <property type="entry name" value="PEPTIDASE_M60"/>
    <property type="match status" value="1"/>
</dbReference>
<reference evidence="3" key="2">
    <citation type="submission" date="2025-09" db="UniProtKB">
        <authorList>
            <consortium name="Ensembl"/>
        </authorList>
    </citation>
    <scope>IDENTIFICATION</scope>
    <source>
        <strain evidence="3">Glennie</strain>
    </source>
</reference>
<keyword evidence="4" id="KW-1185">Reference proteome</keyword>
<evidence type="ECO:0000259" key="2">
    <source>
        <dbReference type="PROSITE" id="PS51723"/>
    </source>
</evidence>
<dbReference type="GeneID" id="100078254"/>
<dbReference type="InterPro" id="IPR029062">
    <property type="entry name" value="Class_I_gatase-like"/>
</dbReference>
<feature type="domain" description="Peptidase M60" evidence="2">
    <location>
        <begin position="542"/>
        <end position="841"/>
    </location>
</feature>
<dbReference type="eggNOG" id="ENOG502QQUS">
    <property type="taxonomic scope" value="Eukaryota"/>
</dbReference>
<proteinExistence type="inferred from homology"/>
<dbReference type="FunCoup" id="F6Q7P8">
    <property type="interactions" value="1030"/>
</dbReference>
<dbReference type="PANTHER" id="PTHR15730">
    <property type="entry name" value="EXPERIMENTAL AUTOIMMUNE PROSTATITIS ANTIGEN 2-RELATED"/>
    <property type="match status" value="1"/>
</dbReference>
<dbReference type="Gene3D" id="1.10.390.30">
    <property type="entry name" value="Peptidase M60, enhancin-like domain 3"/>
    <property type="match status" value="1"/>
</dbReference>
<dbReference type="InterPro" id="IPR031161">
    <property type="entry name" value="Peptidase_M60_dom"/>
</dbReference>
<evidence type="ECO:0000256" key="1">
    <source>
        <dbReference type="ARBA" id="ARBA00009770"/>
    </source>
</evidence>
<dbReference type="Gene3D" id="3.40.390.80">
    <property type="entry name" value="Peptidase M60, enhancin-like domain 2"/>
    <property type="match status" value="1"/>
</dbReference>
<dbReference type="SMART" id="SM01276">
    <property type="entry name" value="M60-like"/>
    <property type="match status" value="1"/>
</dbReference>
<dbReference type="FunFam" id="1.10.390.30:FF:000001">
    <property type="entry name" value="TRPM8 channel-associated factor 1"/>
    <property type="match status" value="1"/>
</dbReference>
<dbReference type="HOGENOM" id="CLU_011215_0_0_1"/>
<evidence type="ECO:0000313" key="4">
    <source>
        <dbReference type="Proteomes" id="UP000002279"/>
    </source>
</evidence>